<dbReference type="GO" id="GO:0016757">
    <property type="term" value="F:glycosyltransferase activity"/>
    <property type="evidence" value="ECO:0007669"/>
    <property type="project" value="UniProtKB-KW"/>
</dbReference>
<comment type="caution">
    <text evidence="4">The sequence shown here is derived from an EMBL/GenBank/DDBJ whole genome shotgun (WGS) entry which is preliminary data.</text>
</comment>
<evidence type="ECO:0000259" key="3">
    <source>
        <dbReference type="Pfam" id="PF00535"/>
    </source>
</evidence>
<dbReference type="InterPro" id="IPR029044">
    <property type="entry name" value="Nucleotide-diphossugar_trans"/>
</dbReference>
<sequence length="340" mass="39543">MQKNKRIILGRRKTMLLSIIVPVYQVEEYLYTCIKSMLDCHGFSYEIILVLKPSSDKSELIANEIQKEYSSKVRVIVQNGDGLSNARNVGLKYAVGEYVAFFDSDDYIDVDAFSNLMQSLEGKTSIDAIISDYYIVGNSKNISKVDTIEGEELICDNSYLEAFLKKRRNYWNVWQYVLGRKFLLENNLFFLEGVHSEDIEFATRVILTAKQFAFFGKPYYYYRIGREGSLANKVTLKHIVDLMDMLSISVKRVENDKFLYKDLLAGKLSLQYILSFVMIYDVDETERANAVEYICKKKSLYQELKRKDAMQKLFLRLGVGYSAYVLKIVRDLRRILLKIH</sequence>
<dbReference type="InterPro" id="IPR001173">
    <property type="entry name" value="Glyco_trans_2-like"/>
</dbReference>
<keyword evidence="2 4" id="KW-0808">Transferase</keyword>
<dbReference type="CDD" id="cd00761">
    <property type="entry name" value="Glyco_tranf_GTA_type"/>
    <property type="match status" value="1"/>
</dbReference>
<keyword evidence="1 4" id="KW-0328">Glycosyltransferase</keyword>
<dbReference type="AlphaFoldDB" id="E6LLF0"/>
<evidence type="ECO:0000256" key="1">
    <source>
        <dbReference type="ARBA" id="ARBA00022676"/>
    </source>
</evidence>
<evidence type="ECO:0000313" key="5">
    <source>
        <dbReference type="Proteomes" id="UP000003434"/>
    </source>
</evidence>
<accession>E6LLF0</accession>
<dbReference type="EMBL" id="AEPW01000026">
    <property type="protein sequence ID" value="EFU77339.1"/>
    <property type="molecule type" value="Genomic_DNA"/>
</dbReference>
<dbReference type="HOGENOM" id="CLU_025996_25_3_9"/>
<dbReference type="Gene3D" id="3.90.550.10">
    <property type="entry name" value="Spore Coat Polysaccharide Biosynthesis Protein SpsA, Chain A"/>
    <property type="match status" value="1"/>
</dbReference>
<name>E6LLF0_9FIRM</name>
<feature type="domain" description="Glycosyltransferase 2-like" evidence="3">
    <location>
        <begin position="18"/>
        <end position="167"/>
    </location>
</feature>
<organism evidence="4 5">
    <name type="scientific">Lachnoanaerobaculum saburreum DSM 3986</name>
    <dbReference type="NCBI Taxonomy" id="887325"/>
    <lineage>
        <taxon>Bacteria</taxon>
        <taxon>Bacillati</taxon>
        <taxon>Bacillota</taxon>
        <taxon>Clostridia</taxon>
        <taxon>Lachnospirales</taxon>
        <taxon>Lachnospiraceae</taxon>
        <taxon>Lachnoanaerobaculum</taxon>
    </lineage>
</organism>
<gene>
    <name evidence="4" type="ORF">HMPREF0381_0785</name>
</gene>
<dbReference type="EC" id="2.4.-.-" evidence="4"/>
<dbReference type="SUPFAM" id="SSF53448">
    <property type="entry name" value="Nucleotide-diphospho-sugar transferases"/>
    <property type="match status" value="1"/>
</dbReference>
<reference evidence="4 5" key="1">
    <citation type="submission" date="2010-12" db="EMBL/GenBank/DDBJ databases">
        <authorList>
            <person name="Muzny D."/>
            <person name="Qin X."/>
            <person name="Deng J."/>
            <person name="Jiang H."/>
            <person name="Liu Y."/>
            <person name="Qu J."/>
            <person name="Song X.-Z."/>
            <person name="Zhang L."/>
            <person name="Thornton R."/>
            <person name="Coyle M."/>
            <person name="Francisco L."/>
            <person name="Jackson L."/>
            <person name="Javaid M."/>
            <person name="Korchina V."/>
            <person name="Kovar C."/>
            <person name="Mata R."/>
            <person name="Mathew T."/>
            <person name="Ngo R."/>
            <person name="Nguyen L."/>
            <person name="Nguyen N."/>
            <person name="Okwuonu G."/>
            <person name="Ongeri F."/>
            <person name="Pham C."/>
            <person name="Simmons D."/>
            <person name="Wilczek-Boney K."/>
            <person name="Hale W."/>
            <person name="Jakkamsetti A."/>
            <person name="Pham P."/>
            <person name="Ruth R."/>
            <person name="San Lucas F."/>
            <person name="Warren J."/>
            <person name="Zhang J."/>
            <person name="Zhao Z."/>
            <person name="Zhou C."/>
            <person name="Zhu D."/>
            <person name="Lee S."/>
            <person name="Bess C."/>
            <person name="Blankenburg K."/>
            <person name="Forbes L."/>
            <person name="Fu Q."/>
            <person name="Gubbala S."/>
            <person name="Hirani K."/>
            <person name="Jayaseelan J.C."/>
            <person name="Lara F."/>
            <person name="Munidasa M."/>
            <person name="Palculict T."/>
            <person name="Patil S."/>
            <person name="Pu L.-L."/>
            <person name="Saada N."/>
            <person name="Tang L."/>
            <person name="Weissenberger G."/>
            <person name="Zhu Y."/>
            <person name="Hemphill L."/>
            <person name="Shang Y."/>
            <person name="Youmans B."/>
            <person name="Ayvaz T."/>
            <person name="Ross M."/>
            <person name="Santibanez J."/>
            <person name="Aqrawi P."/>
            <person name="Gross S."/>
            <person name="Joshi V."/>
            <person name="Fowler G."/>
            <person name="Nazareth L."/>
            <person name="Reid J."/>
            <person name="Worley K."/>
            <person name="Petrosino J."/>
            <person name="Highlander S."/>
            <person name="Gibbs R."/>
        </authorList>
    </citation>
    <scope>NUCLEOTIDE SEQUENCE [LARGE SCALE GENOMIC DNA]</scope>
    <source>
        <strain evidence="4 5">DSM 3986</strain>
    </source>
</reference>
<proteinExistence type="predicted"/>
<dbReference type="eggNOG" id="COG0463">
    <property type="taxonomic scope" value="Bacteria"/>
</dbReference>
<dbReference type="PANTHER" id="PTHR22916:SF51">
    <property type="entry name" value="GLYCOSYLTRANSFERASE EPSH-RELATED"/>
    <property type="match status" value="1"/>
</dbReference>
<dbReference type="PANTHER" id="PTHR22916">
    <property type="entry name" value="GLYCOSYLTRANSFERASE"/>
    <property type="match status" value="1"/>
</dbReference>
<dbReference type="Pfam" id="PF00535">
    <property type="entry name" value="Glycos_transf_2"/>
    <property type="match status" value="1"/>
</dbReference>
<dbReference type="Proteomes" id="UP000003434">
    <property type="component" value="Unassembled WGS sequence"/>
</dbReference>
<evidence type="ECO:0000313" key="4">
    <source>
        <dbReference type="EMBL" id="EFU77339.1"/>
    </source>
</evidence>
<protein>
    <submittedName>
        <fullName evidence="4">Glycosyltransferase, group 2 family protein</fullName>
        <ecNumber evidence="4">2.4.-.-</ecNumber>
    </submittedName>
</protein>
<evidence type="ECO:0000256" key="2">
    <source>
        <dbReference type="ARBA" id="ARBA00022679"/>
    </source>
</evidence>